<dbReference type="GO" id="GO:0030170">
    <property type="term" value="F:pyridoxal phosphate binding"/>
    <property type="evidence" value="ECO:0007669"/>
    <property type="project" value="InterPro"/>
</dbReference>
<comment type="cofactor">
    <cofactor evidence="1">
        <name>pyridoxal 5'-phosphate</name>
        <dbReference type="ChEBI" id="CHEBI:597326"/>
    </cofactor>
</comment>
<dbReference type="PANTHER" id="PTHR13693">
    <property type="entry name" value="CLASS II AMINOTRANSFERASE/8-AMINO-7-OXONONANOATE SYNTHASE"/>
    <property type="match status" value="1"/>
</dbReference>
<dbReference type="GO" id="GO:0016740">
    <property type="term" value="F:transferase activity"/>
    <property type="evidence" value="ECO:0007669"/>
    <property type="project" value="UniProtKB-KW"/>
</dbReference>
<proteinExistence type="inferred from homology"/>
<feature type="domain" description="Aminotransferase class I/classII large" evidence="6">
    <location>
        <begin position="38"/>
        <end position="409"/>
    </location>
</feature>
<evidence type="ECO:0000256" key="5">
    <source>
        <dbReference type="SAM" id="MobiDB-lite"/>
    </source>
</evidence>
<dbReference type="InterPro" id="IPR004839">
    <property type="entry name" value="Aminotransferase_I/II_large"/>
</dbReference>
<keyword evidence="3 7" id="KW-0808">Transferase</keyword>
<evidence type="ECO:0000313" key="8">
    <source>
        <dbReference type="Proteomes" id="UP000799291"/>
    </source>
</evidence>
<protein>
    <submittedName>
        <fullName evidence="7">PLP-dependent transferase</fullName>
    </submittedName>
</protein>
<evidence type="ECO:0000313" key="7">
    <source>
        <dbReference type="EMBL" id="KAF2688258.1"/>
    </source>
</evidence>
<dbReference type="Gene3D" id="3.90.1150.10">
    <property type="entry name" value="Aspartate Aminotransferase, domain 1"/>
    <property type="match status" value="1"/>
</dbReference>
<dbReference type="Gene3D" id="3.40.640.10">
    <property type="entry name" value="Type I PLP-dependent aspartate aminotransferase-like (Major domain)"/>
    <property type="match status" value="1"/>
</dbReference>
<organism evidence="7 8">
    <name type="scientific">Lentithecium fluviatile CBS 122367</name>
    <dbReference type="NCBI Taxonomy" id="1168545"/>
    <lineage>
        <taxon>Eukaryota</taxon>
        <taxon>Fungi</taxon>
        <taxon>Dikarya</taxon>
        <taxon>Ascomycota</taxon>
        <taxon>Pezizomycotina</taxon>
        <taxon>Dothideomycetes</taxon>
        <taxon>Pleosporomycetidae</taxon>
        <taxon>Pleosporales</taxon>
        <taxon>Massarineae</taxon>
        <taxon>Lentitheciaceae</taxon>
        <taxon>Lentithecium</taxon>
    </lineage>
</organism>
<keyword evidence="4" id="KW-0663">Pyridoxal phosphate</keyword>
<dbReference type="InterPro" id="IPR050087">
    <property type="entry name" value="AON_synthase_class-II"/>
</dbReference>
<feature type="region of interest" description="Disordered" evidence="5">
    <location>
        <begin position="424"/>
        <end position="446"/>
    </location>
</feature>
<dbReference type="EMBL" id="MU005574">
    <property type="protein sequence ID" value="KAF2688258.1"/>
    <property type="molecule type" value="Genomic_DNA"/>
</dbReference>
<dbReference type="InterPro" id="IPR015424">
    <property type="entry name" value="PyrdxlP-dep_Trfase"/>
</dbReference>
<accession>A0A6G1JCV5</accession>
<evidence type="ECO:0000259" key="6">
    <source>
        <dbReference type="Pfam" id="PF00155"/>
    </source>
</evidence>
<evidence type="ECO:0000256" key="2">
    <source>
        <dbReference type="ARBA" id="ARBA00010008"/>
    </source>
</evidence>
<dbReference type="PANTHER" id="PTHR13693:SF77">
    <property type="entry name" value="8-AMINO-7-OXONONANOATE SYNTHASE"/>
    <property type="match status" value="1"/>
</dbReference>
<dbReference type="AlphaFoldDB" id="A0A6G1JCV5"/>
<dbReference type="InterPro" id="IPR015421">
    <property type="entry name" value="PyrdxlP-dep_Trfase_major"/>
</dbReference>
<evidence type="ECO:0000256" key="3">
    <source>
        <dbReference type="ARBA" id="ARBA00022679"/>
    </source>
</evidence>
<evidence type="ECO:0000256" key="1">
    <source>
        <dbReference type="ARBA" id="ARBA00001933"/>
    </source>
</evidence>
<dbReference type="GO" id="GO:0009102">
    <property type="term" value="P:biotin biosynthetic process"/>
    <property type="evidence" value="ECO:0007669"/>
    <property type="project" value="TreeGrafter"/>
</dbReference>
<dbReference type="OrthoDB" id="2382073at2759"/>
<dbReference type="Pfam" id="PF00155">
    <property type="entry name" value="Aminotran_1_2"/>
    <property type="match status" value="1"/>
</dbReference>
<dbReference type="SUPFAM" id="SSF53383">
    <property type="entry name" value="PLP-dependent transferases"/>
    <property type="match status" value="1"/>
</dbReference>
<dbReference type="InterPro" id="IPR015422">
    <property type="entry name" value="PyrdxlP-dep_Trfase_small"/>
</dbReference>
<keyword evidence="8" id="KW-1185">Reference proteome</keyword>
<name>A0A6G1JCV5_9PLEO</name>
<sequence length="446" mass="48124">MDDQPPLTPLETKLKHLLTQRHTNSTLRTLTLTSPSQADFSSNDFLSLSTNSSLKSSFLQELHRADLPLGSGGSRLLDGNSHYAERLERDVASFHGAEAGLLFTSGFDANAGFFACVPQRGDVVVFDALVHASVHDGMRLSRSAKTIPFEHNSVADLRRVLTSLVEGEELGAGRAGREGKAHVFVAVEAVYSMDGDVAPLREIVDTVEDVLGDGKGGGGGYVVVDEAHATGVLGPGGRGLVCALGLERRVFARLHTFGKALAGNGAIILTSPTLRTYLLNYARPLIYTTSLPFSSLALIRTSYAFLRSPPHAPLAAHLHALIQTLFHLLTSPARSPAFTSQLRLPSTCPQSPIFSIQLQDPKALASFLQKREMMVRAVVPPTVPEGTQRVRVCLHAGNTVEDVRRLVGAMGEWCEEQARLADRAKDGGGRELEEGERKEEVVLARL</sequence>
<dbReference type="Proteomes" id="UP000799291">
    <property type="component" value="Unassembled WGS sequence"/>
</dbReference>
<reference evidence="7" key="1">
    <citation type="journal article" date="2020" name="Stud. Mycol.">
        <title>101 Dothideomycetes genomes: a test case for predicting lifestyles and emergence of pathogens.</title>
        <authorList>
            <person name="Haridas S."/>
            <person name="Albert R."/>
            <person name="Binder M."/>
            <person name="Bloem J."/>
            <person name="Labutti K."/>
            <person name="Salamov A."/>
            <person name="Andreopoulos B."/>
            <person name="Baker S."/>
            <person name="Barry K."/>
            <person name="Bills G."/>
            <person name="Bluhm B."/>
            <person name="Cannon C."/>
            <person name="Castanera R."/>
            <person name="Culley D."/>
            <person name="Daum C."/>
            <person name="Ezra D."/>
            <person name="Gonzalez J."/>
            <person name="Henrissat B."/>
            <person name="Kuo A."/>
            <person name="Liang C."/>
            <person name="Lipzen A."/>
            <person name="Lutzoni F."/>
            <person name="Magnuson J."/>
            <person name="Mondo S."/>
            <person name="Nolan M."/>
            <person name="Ohm R."/>
            <person name="Pangilinan J."/>
            <person name="Park H.-J."/>
            <person name="Ramirez L."/>
            <person name="Alfaro M."/>
            <person name="Sun H."/>
            <person name="Tritt A."/>
            <person name="Yoshinaga Y."/>
            <person name="Zwiers L.-H."/>
            <person name="Turgeon B."/>
            <person name="Goodwin S."/>
            <person name="Spatafora J."/>
            <person name="Crous P."/>
            <person name="Grigoriev I."/>
        </authorList>
    </citation>
    <scope>NUCLEOTIDE SEQUENCE</scope>
    <source>
        <strain evidence="7">CBS 122367</strain>
    </source>
</reference>
<comment type="similarity">
    <text evidence="2">Belongs to the class-II pyridoxal-phosphate-dependent aminotransferase family. BioF subfamily.</text>
</comment>
<evidence type="ECO:0000256" key="4">
    <source>
        <dbReference type="ARBA" id="ARBA00022898"/>
    </source>
</evidence>
<gene>
    <name evidence="7" type="ORF">K458DRAFT_361328</name>
</gene>